<sequence>MLHNEERHLIIQALNHHIPVKEIAECFSVNTSTIYRLRKQMEMTGSVETRTSLRGRKPALSNDDIVHIDNLIQQQPDITINEIMDTLHLKVSDETVRQAVLKLGYVYKKKSLHASEQERPRHSIEAKKLGGNVFRRTAQTTLCFSMKAGSIRT</sequence>
<protein>
    <submittedName>
        <fullName evidence="1">Transposase</fullName>
    </submittedName>
</protein>
<dbReference type="EMBL" id="JACHFW010000030">
    <property type="protein sequence ID" value="MBB5266362.1"/>
    <property type="molecule type" value="Genomic_DNA"/>
</dbReference>
<gene>
    <name evidence="1" type="ORF">HNP82_003519</name>
</gene>
<evidence type="ECO:0000313" key="1">
    <source>
        <dbReference type="EMBL" id="MBB5266362.1"/>
    </source>
</evidence>
<accession>A0A7W8M767</accession>
<dbReference type="RefSeq" id="WP_243164852.1">
    <property type="nucleotide sequence ID" value="NZ_JACHFW010000030.1"/>
</dbReference>
<evidence type="ECO:0000313" key="2">
    <source>
        <dbReference type="Proteomes" id="UP000543642"/>
    </source>
</evidence>
<organism evidence="1 2">
    <name type="scientific">Catenibacillus scindens</name>
    <dbReference type="NCBI Taxonomy" id="673271"/>
    <lineage>
        <taxon>Bacteria</taxon>
        <taxon>Bacillati</taxon>
        <taxon>Bacillota</taxon>
        <taxon>Clostridia</taxon>
        <taxon>Lachnospirales</taxon>
        <taxon>Lachnospiraceae</taxon>
        <taxon>Catenibacillus</taxon>
    </lineage>
</organism>
<dbReference type="Pfam" id="PF13384">
    <property type="entry name" value="HTH_23"/>
    <property type="match status" value="1"/>
</dbReference>
<proteinExistence type="predicted"/>
<dbReference type="SUPFAM" id="SSF46689">
    <property type="entry name" value="Homeodomain-like"/>
    <property type="match status" value="1"/>
</dbReference>
<keyword evidence="2" id="KW-1185">Reference proteome</keyword>
<reference evidence="1 2" key="1">
    <citation type="submission" date="2020-08" db="EMBL/GenBank/DDBJ databases">
        <title>Genomic Encyclopedia of Type Strains, Phase IV (KMG-IV): sequencing the most valuable type-strain genomes for metagenomic binning, comparative biology and taxonomic classification.</title>
        <authorList>
            <person name="Goeker M."/>
        </authorList>
    </citation>
    <scope>NUCLEOTIDE SEQUENCE [LARGE SCALE GENOMIC DNA]</scope>
    <source>
        <strain evidence="1 2">DSM 106146</strain>
    </source>
</reference>
<comment type="caution">
    <text evidence="1">The sequence shown here is derived from an EMBL/GenBank/DDBJ whole genome shotgun (WGS) entry which is preliminary data.</text>
</comment>
<dbReference type="AlphaFoldDB" id="A0A7W8M767"/>
<name>A0A7W8M767_9FIRM</name>
<dbReference type="InterPro" id="IPR009057">
    <property type="entry name" value="Homeodomain-like_sf"/>
</dbReference>
<dbReference type="Proteomes" id="UP000543642">
    <property type="component" value="Unassembled WGS sequence"/>
</dbReference>